<dbReference type="EMBL" id="JABSND010000022">
    <property type="protein sequence ID" value="KAI6302599.1"/>
    <property type="molecule type" value="Genomic_DNA"/>
</dbReference>
<evidence type="ECO:0000313" key="2">
    <source>
        <dbReference type="Proteomes" id="UP001059893"/>
    </source>
</evidence>
<evidence type="ECO:0000313" key="1">
    <source>
        <dbReference type="EMBL" id="KAI6302599.1"/>
    </source>
</evidence>
<proteinExistence type="predicted"/>
<accession>A0ABQ8NXJ3</accession>
<sequence length="118" mass="12839">MPTIQPQAGQGGNSCIESCTTIVNSPQEQVLPGFYCCLDSRPNALSGLRRWSATPRLDPPDGLDLLAQKLMLRYVLSLLPKAATVDLSHFVTPAVLLYGDSPRPLREHAFFTMIKAAA</sequence>
<name>A0ABQ8NXJ3_PYRGI</name>
<reference evidence="1" key="1">
    <citation type="submission" date="2021-01" db="EMBL/GenBank/DDBJ databases">
        <title>Deciphering the adaptive evolutionary patterns associated with biogeogrpahic diversity in the finger millet blast pathogen Magnaporthe oryzae in Eastern Africa.</title>
        <authorList>
            <person name="Onyema G."/>
            <person name="Shittu T.A."/>
            <person name="Dodsworth S."/>
            <person name="Devilliers S."/>
            <person name="Muthumeenakshi S."/>
            <person name="Sreenivasaprasad S."/>
        </authorList>
    </citation>
    <scope>NUCLEOTIDE SEQUENCE</scope>
    <source>
        <strain evidence="1">D15/s37</strain>
    </source>
</reference>
<dbReference type="Proteomes" id="UP001059893">
    <property type="component" value="Unassembled WGS sequence"/>
</dbReference>
<protein>
    <submittedName>
        <fullName evidence="1">Uncharacterized protein</fullName>
    </submittedName>
</protein>
<gene>
    <name evidence="1" type="ORF">MCOR33_002023</name>
</gene>
<keyword evidence="2" id="KW-1185">Reference proteome</keyword>
<organism evidence="1 2">
    <name type="scientific">Pyricularia grisea</name>
    <name type="common">Crabgrass-specific blast fungus</name>
    <name type="synonym">Magnaporthe grisea</name>
    <dbReference type="NCBI Taxonomy" id="148305"/>
    <lineage>
        <taxon>Eukaryota</taxon>
        <taxon>Fungi</taxon>
        <taxon>Dikarya</taxon>
        <taxon>Ascomycota</taxon>
        <taxon>Pezizomycotina</taxon>
        <taxon>Sordariomycetes</taxon>
        <taxon>Sordariomycetidae</taxon>
        <taxon>Magnaporthales</taxon>
        <taxon>Pyriculariaceae</taxon>
        <taxon>Pyricularia</taxon>
    </lineage>
</organism>
<comment type="caution">
    <text evidence="1">The sequence shown here is derived from an EMBL/GenBank/DDBJ whole genome shotgun (WGS) entry which is preliminary data.</text>
</comment>